<dbReference type="Proteomes" id="UP000076738">
    <property type="component" value="Unassembled WGS sequence"/>
</dbReference>
<keyword evidence="2" id="KW-1185">Reference proteome</keyword>
<dbReference type="EMBL" id="KV417288">
    <property type="protein sequence ID" value="KZO95600.1"/>
    <property type="molecule type" value="Genomic_DNA"/>
</dbReference>
<accession>A0A167LE93</accession>
<name>A0A167LE93_CALVF</name>
<dbReference type="AlphaFoldDB" id="A0A167LE93"/>
<reference evidence="1 2" key="1">
    <citation type="journal article" date="2016" name="Mol. Biol. Evol.">
        <title>Comparative Genomics of Early-Diverging Mushroom-Forming Fungi Provides Insights into the Origins of Lignocellulose Decay Capabilities.</title>
        <authorList>
            <person name="Nagy L.G."/>
            <person name="Riley R."/>
            <person name="Tritt A."/>
            <person name="Adam C."/>
            <person name="Daum C."/>
            <person name="Floudas D."/>
            <person name="Sun H."/>
            <person name="Yadav J.S."/>
            <person name="Pangilinan J."/>
            <person name="Larsson K.H."/>
            <person name="Matsuura K."/>
            <person name="Barry K."/>
            <person name="Labutti K."/>
            <person name="Kuo R."/>
            <person name="Ohm R.A."/>
            <person name="Bhattacharya S.S."/>
            <person name="Shirouzu T."/>
            <person name="Yoshinaga Y."/>
            <person name="Martin F.M."/>
            <person name="Grigoriev I.V."/>
            <person name="Hibbett D.S."/>
        </authorList>
    </citation>
    <scope>NUCLEOTIDE SEQUENCE [LARGE SCALE GENOMIC DNA]</scope>
    <source>
        <strain evidence="1 2">TUFC12733</strain>
    </source>
</reference>
<dbReference type="Gene3D" id="3.80.10.10">
    <property type="entry name" value="Ribonuclease Inhibitor"/>
    <property type="match status" value="1"/>
</dbReference>
<dbReference type="InterPro" id="IPR032675">
    <property type="entry name" value="LRR_dom_sf"/>
</dbReference>
<protein>
    <recommendedName>
        <fullName evidence="3">F-box domain-containing protein</fullName>
    </recommendedName>
</protein>
<dbReference type="SUPFAM" id="SSF52047">
    <property type="entry name" value="RNI-like"/>
    <property type="match status" value="1"/>
</dbReference>
<proteinExistence type="predicted"/>
<organism evidence="1 2">
    <name type="scientific">Calocera viscosa (strain TUFC12733)</name>
    <dbReference type="NCBI Taxonomy" id="1330018"/>
    <lineage>
        <taxon>Eukaryota</taxon>
        <taxon>Fungi</taxon>
        <taxon>Dikarya</taxon>
        <taxon>Basidiomycota</taxon>
        <taxon>Agaricomycotina</taxon>
        <taxon>Dacrymycetes</taxon>
        <taxon>Dacrymycetales</taxon>
        <taxon>Dacrymycetaceae</taxon>
        <taxon>Calocera</taxon>
    </lineage>
</organism>
<evidence type="ECO:0008006" key="3">
    <source>
        <dbReference type="Google" id="ProtNLM"/>
    </source>
</evidence>
<evidence type="ECO:0000313" key="1">
    <source>
        <dbReference type="EMBL" id="KZO95600.1"/>
    </source>
</evidence>
<evidence type="ECO:0000313" key="2">
    <source>
        <dbReference type="Proteomes" id="UP000076738"/>
    </source>
</evidence>
<sequence>MLTIITVIRLSGVPSRCTGAGRALRKSVLPPSAVLNGTSERCALPLCCRWKHTGPVAAWLHAQVLNSHLHRPLEIARSSKLSVCRHLHHTFHPRDCHNIRISQMSSVGRATRRALEIPEVVGMIVEQIIVGIPQYVDSPDRKARFSALAKIARVARIFWKPAIGALYQDTRQKEWDALLRILWKDRWTLGLTYTAAPSFKKWHRFRCYTRCIRRLMVGIDLGQSPSLRSLSKNSQFHAIAKLHSLYTPDETAFPALSDLDITVAEPADFLAADILILPHLRRIFCNINPAAIPGVPAFLAVVSQRVHGLHYLGFEGDTSTCNLDTMEPSILSMVQLRKLALFCPVTSSNFSTFLCQLKQLEELYIKLTGEPCLRDEPLALPLLKVLRLDGNPNAMADFLEGVELCGLSTLFLKANPIDFWLWREVQQALERSTPLTERLILAIGEGVSDDEVLPSRLSMSTSKFLPFTACPNLKHLRIDDWRAMRICEEKAYFGVDDDTLIRISKSWPMLEELVVQPQLSGNTFWTPPTCATQDCLVNFIAGCRNLKFATLFMELRCVPHSALHQDTFLDYVRLSIERKEESANTATFFGKALPHKMLQGGPREMAPAWFSMVYDYRRRVHKWSWEPKR</sequence>
<gene>
    <name evidence="1" type="ORF">CALVIDRAFT_163328</name>
</gene>